<comment type="pathway">
    <text evidence="9">Carotenoid biosynthesis; staphyloxanthin biosynthesis; staphyloxanthin from farnesyl diphosphate: step 5/5.</text>
</comment>
<sequence length="163" mass="19569">MVPSFAWSILNLAPPFIYVYRFLDLQWLWVLVPLCMAPYFLQKGFIDRLALSRTRDLYIRLGVDVIQEFVQHGGMVNRLIRRRYPTYRIVFDKTTVHRQLSATYMFERFHLGMAAAFCVLILHAAFSQRWEWVLLLFVCNFIYNVYPVLLQQYMRIRLKHLLG</sequence>
<organism evidence="14 15">
    <name type="scientific">Chitinophaga parva</name>
    <dbReference type="NCBI Taxonomy" id="2169414"/>
    <lineage>
        <taxon>Bacteria</taxon>
        <taxon>Pseudomonadati</taxon>
        <taxon>Bacteroidota</taxon>
        <taxon>Chitinophagia</taxon>
        <taxon>Chitinophagales</taxon>
        <taxon>Chitinophagaceae</taxon>
        <taxon>Chitinophaga</taxon>
    </lineage>
</organism>
<dbReference type="InterPro" id="IPR044021">
    <property type="entry name" value="CrtO"/>
</dbReference>
<feature type="transmembrane region" description="Helical" evidence="13">
    <location>
        <begin position="109"/>
        <end position="126"/>
    </location>
</feature>
<keyword evidence="4 13" id="KW-0812">Transmembrane</keyword>
<dbReference type="GO" id="GO:0005886">
    <property type="term" value="C:plasma membrane"/>
    <property type="evidence" value="ECO:0007669"/>
    <property type="project" value="UniProtKB-SubCell"/>
</dbReference>
<evidence type="ECO:0000313" key="14">
    <source>
        <dbReference type="EMBL" id="PUZ22922.1"/>
    </source>
</evidence>
<comment type="function">
    <text evidence="12">Catalyzes the acylation of glycosyl-4,4'-diaponeurosporenoate, i.e. the esterification of glucose at the C6'' position with the carboxyl group of the C(15) fatty acid 12-methyltetradecanoic acid, to yield staphyloxanthin. This is the last step in the biosynthesis of this orange pigment, present in most staphylococci strains.</text>
</comment>
<dbReference type="GO" id="GO:0016746">
    <property type="term" value="F:acyltransferase activity"/>
    <property type="evidence" value="ECO:0007669"/>
    <property type="project" value="UniProtKB-KW"/>
</dbReference>
<evidence type="ECO:0000256" key="10">
    <source>
        <dbReference type="ARBA" id="ARBA00023603"/>
    </source>
</evidence>
<dbReference type="Proteomes" id="UP000244450">
    <property type="component" value="Unassembled WGS sequence"/>
</dbReference>
<comment type="caution">
    <text evidence="14">The sequence shown here is derived from an EMBL/GenBank/DDBJ whole genome shotgun (WGS) entry which is preliminary data.</text>
</comment>
<evidence type="ECO:0000256" key="11">
    <source>
        <dbReference type="ARBA" id="ARBA00023667"/>
    </source>
</evidence>
<evidence type="ECO:0000256" key="3">
    <source>
        <dbReference type="ARBA" id="ARBA00022679"/>
    </source>
</evidence>
<name>A0A2T7BCW7_9BACT</name>
<evidence type="ECO:0000256" key="2">
    <source>
        <dbReference type="ARBA" id="ARBA00022475"/>
    </source>
</evidence>
<dbReference type="Pfam" id="PF18927">
    <property type="entry name" value="CrtO"/>
    <property type="match status" value="1"/>
</dbReference>
<comment type="similarity">
    <text evidence="10">Belongs to the acyltransferase CrtO family.</text>
</comment>
<evidence type="ECO:0000256" key="13">
    <source>
        <dbReference type="SAM" id="Phobius"/>
    </source>
</evidence>
<evidence type="ECO:0000256" key="5">
    <source>
        <dbReference type="ARBA" id="ARBA00022729"/>
    </source>
</evidence>
<feature type="transmembrane region" description="Helical" evidence="13">
    <location>
        <begin position="20"/>
        <end position="41"/>
    </location>
</feature>
<evidence type="ECO:0000256" key="4">
    <source>
        <dbReference type="ARBA" id="ARBA00022692"/>
    </source>
</evidence>
<evidence type="ECO:0000256" key="1">
    <source>
        <dbReference type="ARBA" id="ARBA00004162"/>
    </source>
</evidence>
<keyword evidence="5" id="KW-0732">Signal</keyword>
<gene>
    <name evidence="14" type="ORF">DCC81_21135</name>
</gene>
<feature type="transmembrane region" description="Helical" evidence="13">
    <location>
        <begin position="132"/>
        <end position="150"/>
    </location>
</feature>
<keyword evidence="15" id="KW-1185">Reference proteome</keyword>
<dbReference type="UniPathway" id="UPA00029">
    <property type="reaction ID" value="UER00560"/>
</dbReference>
<keyword evidence="7 13" id="KW-0472">Membrane</keyword>
<evidence type="ECO:0000256" key="9">
    <source>
        <dbReference type="ARBA" id="ARBA00023588"/>
    </source>
</evidence>
<evidence type="ECO:0000256" key="8">
    <source>
        <dbReference type="ARBA" id="ARBA00023315"/>
    </source>
</evidence>
<keyword evidence="8" id="KW-0012">Acyltransferase</keyword>
<comment type="subcellular location">
    <subcellularLocation>
        <location evidence="1">Cell membrane</location>
        <topology evidence="1">Single-pass membrane protein</topology>
    </subcellularLocation>
</comment>
<evidence type="ECO:0000313" key="15">
    <source>
        <dbReference type="Proteomes" id="UP000244450"/>
    </source>
</evidence>
<evidence type="ECO:0000256" key="6">
    <source>
        <dbReference type="ARBA" id="ARBA00022989"/>
    </source>
</evidence>
<protein>
    <recommendedName>
        <fullName evidence="11">Glycosyl-4,4'-diaponeurosporenoate acyltransferase</fullName>
    </recommendedName>
</protein>
<keyword evidence="6 13" id="KW-1133">Transmembrane helix</keyword>
<proteinExistence type="inferred from homology"/>
<reference evidence="14 15" key="1">
    <citation type="submission" date="2018-04" db="EMBL/GenBank/DDBJ databases">
        <title>Chitinophaga fuyangensis sp. nov., isolated from soil in a chemical factory.</title>
        <authorList>
            <person name="Chen K."/>
        </authorList>
    </citation>
    <scope>NUCLEOTIDE SEQUENCE [LARGE SCALE GENOMIC DNA]</scope>
    <source>
        <strain evidence="14 15">LY-1</strain>
    </source>
</reference>
<evidence type="ECO:0000256" key="12">
    <source>
        <dbReference type="ARBA" id="ARBA00025324"/>
    </source>
</evidence>
<dbReference type="EMBL" id="QCYK01000003">
    <property type="protein sequence ID" value="PUZ22922.1"/>
    <property type="molecule type" value="Genomic_DNA"/>
</dbReference>
<accession>A0A2T7BCW7</accession>
<dbReference type="AlphaFoldDB" id="A0A2T7BCW7"/>
<evidence type="ECO:0000256" key="7">
    <source>
        <dbReference type="ARBA" id="ARBA00023136"/>
    </source>
</evidence>
<keyword evidence="3" id="KW-0808">Transferase</keyword>
<keyword evidence="2" id="KW-1003">Cell membrane</keyword>